<accession>A0A6N2KRG0</accession>
<organism evidence="1">
    <name type="scientific">Salix viminalis</name>
    <name type="common">Common osier</name>
    <name type="synonym">Basket willow</name>
    <dbReference type="NCBI Taxonomy" id="40686"/>
    <lineage>
        <taxon>Eukaryota</taxon>
        <taxon>Viridiplantae</taxon>
        <taxon>Streptophyta</taxon>
        <taxon>Embryophyta</taxon>
        <taxon>Tracheophyta</taxon>
        <taxon>Spermatophyta</taxon>
        <taxon>Magnoliopsida</taxon>
        <taxon>eudicotyledons</taxon>
        <taxon>Gunneridae</taxon>
        <taxon>Pentapetalae</taxon>
        <taxon>rosids</taxon>
        <taxon>fabids</taxon>
        <taxon>Malpighiales</taxon>
        <taxon>Salicaceae</taxon>
        <taxon>Saliceae</taxon>
        <taxon>Salix</taxon>
    </lineage>
</organism>
<reference evidence="1" key="1">
    <citation type="submission" date="2019-03" db="EMBL/GenBank/DDBJ databases">
        <authorList>
            <person name="Mank J."/>
            <person name="Almeida P."/>
        </authorList>
    </citation>
    <scope>NUCLEOTIDE SEQUENCE</scope>
    <source>
        <strain evidence="1">78183</strain>
    </source>
</reference>
<evidence type="ECO:0000313" key="1">
    <source>
        <dbReference type="EMBL" id="VFU30735.1"/>
    </source>
</evidence>
<proteinExistence type="predicted"/>
<name>A0A6N2KRG0_SALVM</name>
<protein>
    <submittedName>
        <fullName evidence="1">Uncharacterized protein</fullName>
    </submittedName>
</protein>
<gene>
    <name evidence="1" type="ORF">SVIM_LOCUS123165</name>
</gene>
<sequence length="64" mass="7397">MTGRRRQILLYSSKEYSPLTEKNQENPFGEYVVTTKANTILKISLIQRGRWSNCPATLTVWVAH</sequence>
<dbReference type="EMBL" id="CAADRP010000668">
    <property type="protein sequence ID" value="VFU30735.1"/>
    <property type="molecule type" value="Genomic_DNA"/>
</dbReference>
<dbReference type="AlphaFoldDB" id="A0A6N2KRG0"/>